<keyword evidence="3" id="KW-1185">Reference proteome</keyword>
<feature type="domain" description="ATPase AAA-type core" evidence="1">
    <location>
        <begin position="153"/>
        <end position="249"/>
    </location>
</feature>
<dbReference type="GO" id="GO:0016887">
    <property type="term" value="F:ATP hydrolysis activity"/>
    <property type="evidence" value="ECO:0007669"/>
    <property type="project" value="InterPro"/>
</dbReference>
<reference evidence="2 3" key="1">
    <citation type="journal article" date="2011" name="PLoS Genet.">
        <title>Genome sequencing and comparative transcriptomics of the model entomopathogenic fungi Metarhizium anisopliae and M. acridum.</title>
        <authorList>
            <person name="Gao Q."/>
            <person name="Jin K."/>
            <person name="Ying S.H."/>
            <person name="Zhang Y."/>
            <person name="Xiao G."/>
            <person name="Shang Y."/>
            <person name="Duan Z."/>
            <person name="Hu X."/>
            <person name="Xie X.Q."/>
            <person name="Zhou G."/>
            <person name="Peng G."/>
            <person name="Luo Z."/>
            <person name="Huang W."/>
            <person name="Wang B."/>
            <person name="Fang W."/>
            <person name="Wang S."/>
            <person name="Zhong Y."/>
            <person name="Ma L.J."/>
            <person name="St Leger R.J."/>
            <person name="Zhao G.P."/>
            <person name="Pei Y."/>
            <person name="Feng M.G."/>
            <person name="Xia Y."/>
            <person name="Wang C."/>
        </authorList>
    </citation>
    <scope>NUCLEOTIDE SEQUENCE [LARGE SCALE GENOMIC DNA]</scope>
    <source>
        <strain evidence="2 3">CQMa 102</strain>
    </source>
</reference>
<dbReference type="HOGENOM" id="CLU_831795_0_0_1"/>
<evidence type="ECO:0000313" key="2">
    <source>
        <dbReference type="EMBL" id="EFY85481.1"/>
    </source>
</evidence>
<dbReference type="AlphaFoldDB" id="E9EF36"/>
<dbReference type="KEGG" id="maw:19252795"/>
<keyword evidence="2" id="KW-0645">Protease</keyword>
<dbReference type="Proteomes" id="UP000002499">
    <property type="component" value="Unassembled WGS sequence"/>
</dbReference>
<dbReference type="EMBL" id="GL698576">
    <property type="protein sequence ID" value="EFY85481.1"/>
    <property type="molecule type" value="Genomic_DNA"/>
</dbReference>
<dbReference type="InterPro" id="IPR003959">
    <property type="entry name" value="ATPase_AAA_core"/>
</dbReference>
<organism evidence="3">
    <name type="scientific">Metarhizium acridum (strain CQMa 102)</name>
    <dbReference type="NCBI Taxonomy" id="655827"/>
    <lineage>
        <taxon>Eukaryota</taxon>
        <taxon>Fungi</taxon>
        <taxon>Dikarya</taxon>
        <taxon>Ascomycota</taxon>
        <taxon>Pezizomycotina</taxon>
        <taxon>Sordariomycetes</taxon>
        <taxon>Hypocreomycetidae</taxon>
        <taxon>Hypocreales</taxon>
        <taxon>Clavicipitaceae</taxon>
        <taxon>Metarhizium</taxon>
    </lineage>
</organism>
<dbReference type="GeneID" id="19252795"/>
<dbReference type="GO" id="GO:0005524">
    <property type="term" value="F:ATP binding"/>
    <property type="evidence" value="ECO:0007669"/>
    <property type="project" value="InterPro"/>
</dbReference>
<accession>E9EF36</accession>
<proteinExistence type="predicted"/>
<dbReference type="SUPFAM" id="SSF52540">
    <property type="entry name" value="P-loop containing nucleoside triphosphate hydrolases"/>
    <property type="match status" value="1"/>
</dbReference>
<name>E9EF36_METAQ</name>
<dbReference type="GO" id="GO:0008233">
    <property type="term" value="F:peptidase activity"/>
    <property type="evidence" value="ECO:0007669"/>
    <property type="project" value="UniProtKB-KW"/>
</dbReference>
<dbReference type="InterPro" id="IPR027417">
    <property type="entry name" value="P-loop_NTPase"/>
</dbReference>
<dbReference type="GO" id="GO:0006508">
    <property type="term" value="P:proteolysis"/>
    <property type="evidence" value="ECO:0007669"/>
    <property type="project" value="UniProtKB-KW"/>
</dbReference>
<dbReference type="Pfam" id="PF00004">
    <property type="entry name" value="AAA"/>
    <property type="match status" value="1"/>
</dbReference>
<dbReference type="OrthoDB" id="10042665at2759"/>
<gene>
    <name evidence="2" type="ORF">MAC_08484</name>
</gene>
<evidence type="ECO:0000259" key="1">
    <source>
        <dbReference type="Pfam" id="PF00004"/>
    </source>
</evidence>
<protein>
    <submittedName>
        <fullName evidence="2">26S protease regulatory subunit, putative</fullName>
    </submittedName>
</protein>
<evidence type="ECO:0000313" key="3">
    <source>
        <dbReference type="Proteomes" id="UP000002499"/>
    </source>
</evidence>
<dbReference type="Gene3D" id="3.40.50.300">
    <property type="entry name" value="P-loop containing nucleotide triphosphate hydrolases"/>
    <property type="match status" value="1"/>
</dbReference>
<dbReference type="PANTHER" id="PTHR46411:SF3">
    <property type="entry name" value="AAA+ ATPASE DOMAIN-CONTAINING PROTEIN"/>
    <property type="match status" value="1"/>
</dbReference>
<dbReference type="eggNOG" id="KOG0742">
    <property type="taxonomic scope" value="Eukaryota"/>
</dbReference>
<dbReference type="PANTHER" id="PTHR46411">
    <property type="entry name" value="FAMILY ATPASE, PUTATIVE-RELATED"/>
    <property type="match status" value="1"/>
</dbReference>
<keyword evidence="2" id="KW-0378">Hydrolase</keyword>
<sequence length="334" mass="37517">MVDFGAYLQHAPHSSSLAPIDDAALSGKDEECLCSTWSSNEDLKENQKTYWDDVPPSKEFADLQLQLCPPRMELNIALDEKREEKGKFLKDTQQKASREAFSKLQLVPSQKRLVQDLVESHAREAMNMPLMEDIMKGKGKGLVILLHGKSYLVARPPGVGKTLTAESVAQLAGKPLFSVGVADIGLNPEDVERNLEASFKLAANWRAVLLLIRQLDIAVQSRVNLGIKYGDLEKDQKLNIIKSFLGQLSAESLESQDKIMEWIDEEEEGREQIKPLNGRQIRNILFSAASLAMKDNTPLKLDHVRKMMRASFLLHDSIKTVVEEARDRAEARRT</sequence>
<dbReference type="InParanoid" id="E9EF36"/>